<evidence type="ECO:0000256" key="10">
    <source>
        <dbReference type="ARBA" id="ARBA00023293"/>
    </source>
</evidence>
<comment type="similarity">
    <text evidence="11">Belongs to the adenylyl cyclase class-4/guanylyl cyclase family.</text>
</comment>
<dbReference type="InterPro" id="IPR018297">
    <property type="entry name" value="A/G_cyclase_CS"/>
</dbReference>
<dbReference type="InterPro" id="IPR029787">
    <property type="entry name" value="Nucleotide_cyclase"/>
</dbReference>
<dbReference type="InterPro" id="IPR011009">
    <property type="entry name" value="Kinase-like_dom_sf"/>
</dbReference>
<evidence type="ECO:0000256" key="1">
    <source>
        <dbReference type="ARBA" id="ARBA00001436"/>
    </source>
</evidence>
<comment type="catalytic activity">
    <reaction evidence="1 12">
        <text>GTP = 3',5'-cyclic GMP + diphosphate</text>
        <dbReference type="Rhea" id="RHEA:13665"/>
        <dbReference type="ChEBI" id="CHEBI:33019"/>
        <dbReference type="ChEBI" id="CHEBI:37565"/>
        <dbReference type="ChEBI" id="CHEBI:57746"/>
        <dbReference type="EC" id="4.6.1.2"/>
    </reaction>
</comment>
<evidence type="ECO:0000256" key="8">
    <source>
        <dbReference type="ARBA" id="ARBA00023180"/>
    </source>
</evidence>
<keyword evidence="10 12" id="KW-0141">cGMP biosynthesis</keyword>
<feature type="chain" id="PRO_5042278851" description="Guanylate cyclase" evidence="14">
    <location>
        <begin position="19"/>
        <end position="1605"/>
    </location>
</feature>
<evidence type="ECO:0000256" key="2">
    <source>
        <dbReference type="ARBA" id="ARBA00004479"/>
    </source>
</evidence>
<dbReference type="GO" id="GO:0035556">
    <property type="term" value="P:intracellular signal transduction"/>
    <property type="evidence" value="ECO:0007669"/>
    <property type="project" value="InterPro"/>
</dbReference>
<evidence type="ECO:0000256" key="9">
    <source>
        <dbReference type="ARBA" id="ARBA00023239"/>
    </source>
</evidence>
<comment type="subcellular location">
    <subcellularLocation>
        <location evidence="2">Membrane</location>
        <topology evidence="2">Single-pass type I membrane protein</topology>
    </subcellularLocation>
</comment>
<dbReference type="PROSITE" id="PS50011">
    <property type="entry name" value="PROTEIN_KINASE_DOM"/>
    <property type="match status" value="1"/>
</dbReference>
<dbReference type="GO" id="GO:0004383">
    <property type="term" value="F:guanylate cyclase activity"/>
    <property type="evidence" value="ECO:0007669"/>
    <property type="project" value="UniProtKB-EC"/>
</dbReference>
<evidence type="ECO:0000313" key="17">
    <source>
        <dbReference type="EMBL" id="KAJ8718055.1"/>
    </source>
</evidence>
<keyword evidence="14" id="KW-0732">Signal</keyword>
<dbReference type="Gene3D" id="6.10.250.780">
    <property type="match status" value="1"/>
</dbReference>
<keyword evidence="4" id="KW-0812">Transmembrane</keyword>
<keyword evidence="18" id="KW-1185">Reference proteome</keyword>
<feature type="coiled-coil region" evidence="13">
    <location>
        <begin position="1272"/>
        <end position="1303"/>
    </location>
</feature>
<feature type="signal peptide" evidence="14">
    <location>
        <begin position="1"/>
        <end position="18"/>
    </location>
</feature>
<dbReference type="EMBL" id="JARGEI010000016">
    <property type="protein sequence ID" value="KAJ8718055.1"/>
    <property type="molecule type" value="Genomic_DNA"/>
</dbReference>
<keyword evidence="7" id="KW-0472">Membrane</keyword>
<evidence type="ECO:0000256" key="7">
    <source>
        <dbReference type="ARBA" id="ARBA00023136"/>
    </source>
</evidence>
<dbReference type="GO" id="GO:0001653">
    <property type="term" value="F:peptide receptor activity"/>
    <property type="evidence" value="ECO:0007669"/>
    <property type="project" value="TreeGrafter"/>
</dbReference>
<organism evidence="17 18">
    <name type="scientific">Mythimna separata</name>
    <name type="common">Oriental armyworm</name>
    <name type="synonym">Pseudaletia separata</name>
    <dbReference type="NCBI Taxonomy" id="271217"/>
    <lineage>
        <taxon>Eukaryota</taxon>
        <taxon>Metazoa</taxon>
        <taxon>Ecdysozoa</taxon>
        <taxon>Arthropoda</taxon>
        <taxon>Hexapoda</taxon>
        <taxon>Insecta</taxon>
        <taxon>Pterygota</taxon>
        <taxon>Neoptera</taxon>
        <taxon>Endopterygota</taxon>
        <taxon>Lepidoptera</taxon>
        <taxon>Glossata</taxon>
        <taxon>Ditrysia</taxon>
        <taxon>Noctuoidea</taxon>
        <taxon>Noctuidae</taxon>
        <taxon>Noctuinae</taxon>
        <taxon>Hadenini</taxon>
        <taxon>Mythimna</taxon>
    </lineage>
</organism>
<evidence type="ECO:0000259" key="16">
    <source>
        <dbReference type="PROSITE" id="PS50125"/>
    </source>
</evidence>
<dbReference type="Pfam" id="PF00211">
    <property type="entry name" value="Guanylate_cyc"/>
    <property type="match status" value="2"/>
</dbReference>
<sequence length="1605" mass="180593">MHILIVSCIFLYAPVLSGSQTSPVVYKVGVLMASRLDSPFDLERCGPAVDLAIDKVNEKFLAHHGVELQKVQGSYPSCSGAIAPGLAADMHFKEDVIAFIGPACAFALEPVARLAAYWNTPIITGMGDQPPSEGELAAPASVVSRMHRLRNLRKGTRPQTLFNDKGKYPTLTRMSYCQCRLPRVFTSVFERFGWAHVALLLDKSDLFSLTVGKHYIYLTLTRMSYCQCRLPRVFTSVFERFGWAHVALLLDKSDLFSLTVGKHYIYLTLTRMSYCQCRLPRVFTSVFERFGWAHVALLLDKSDLFSLTVGKHYIYLTLTRMSYCQCRLPRVFTSVFERFGWAHVALLLDKSDLFSLTVGKHYTYLTLTRMSYCQCRLPRVFTSVFERFGWAHVALLLDKSDLFSVTVGKHYIYLTLTRMSYCQCRLPRVFTSVFERFGWAHIALLLDKSDLFSLTVGKHYTYLTLTRMSYCQCRLPRVFTSVFERFGWAHVALLLDKSDLFSVTVGKHYIYLTLTRMSYCQCRLPRVFTSVFERFGWAHVALLLDKSDLFSLTVGKHYIYLTLTRMSYCQCRLPRVFTSVFERFAWAHVALLLDKSDLFSVTVGKSLEWGLRKKGVLKAVRELDGNERESCEALLKDVSMYARVVILSVRGSLVREFLLAAHTLGMTRGDWAFLDVEIFQGGYWGETGWAADDERDTAARAAYEALLRVSLKLPTGDRFDEFADAVRARAKQHYNYSFSDGEEVNFFIGAFYDGVYLLGMALNETLTEGGDIRDGRNITRRMWGRDFHGITGHVRIDAVGDRDADYAILDLDPVTGKFEVVAFFHGLNSSYKPVAGKAIHWPGGRRGPPPDTPRCGFLFNDPMCQGACLYIHSHHCYVPRLLHAARIEAQTVIIYCFIGLAVFLTFAVTAACVAYKQARIDAELNNTSWRVRPEEVLVEVGTGIGASPALHSINEVLKIHTGRTKYQSTTQEEEDERKLSLGWSTRGSTGAASTLGTPSLTLSSFTVGLYKGNRVAVKKIHRKKLDLNKKLLWEIKQARNVSHENTARFIGACVDCPLVFVLTEYCPKGSLKDVLANEELQLDWNFRTSLVHDIVQGMCYLHGGLGAHGKLRSSNCLIDGRFVLKISDYGLNTLCTPTDLIKDDTYYYKLLWTAPELVAGSIYPGAAASLKGDVYSFGIILEEIVLRAGPFHNYTPTMSNKEIVGHVCARESPPFRPVVGVGEVGANAGGGGGAAVELLDLAERCWAEAADDRPSFDAVNANYIKGYCDNLMDDLLRRMEQYANNLESLVEEKTEQLSMEKRRSEELLYQVLPRPVAEQLMAGEVVQPESFECVTVYFSDIVGFTELCAASTPMQVVDLLNDLYSTFDRIIGFYDVYKVVDLLNDLYSTFDRIIGFYDVYKVVDLLNDLYSTFDRIIGFYDVYKVETIGDAYMVVSGLPERNGDLHAREICLMALAIVEAVRGFVVRHRPTHRLEVRIGVHSGPVCAGVVGVKMPHYCLFGDTVNTASRMESTGQPLRIHLSENTRALLDQWGTFVVERRGEVELKGRGRMLTHWLLHCSDPEARPPSQGLQPPPQYPILFPALPQPALSLQVPYLVVEPPTLAA</sequence>
<comment type="caution">
    <text evidence="17">The sequence shown here is derived from an EMBL/GenBank/DDBJ whole genome shotgun (WGS) entry which is preliminary data.</text>
</comment>
<dbReference type="SMART" id="SM00044">
    <property type="entry name" value="CYCc"/>
    <property type="match status" value="1"/>
</dbReference>
<dbReference type="GO" id="GO:0004672">
    <property type="term" value="F:protein kinase activity"/>
    <property type="evidence" value="ECO:0007669"/>
    <property type="project" value="InterPro"/>
</dbReference>
<dbReference type="SUPFAM" id="SSF56112">
    <property type="entry name" value="Protein kinase-like (PK-like)"/>
    <property type="match status" value="1"/>
</dbReference>
<keyword evidence="13" id="KW-0175">Coiled coil</keyword>
<dbReference type="InterPro" id="IPR050401">
    <property type="entry name" value="Cyclic_nucleotide_synthase"/>
</dbReference>
<dbReference type="GO" id="GO:0007168">
    <property type="term" value="P:receptor guanylyl cyclase signaling pathway"/>
    <property type="evidence" value="ECO:0007669"/>
    <property type="project" value="TreeGrafter"/>
</dbReference>
<keyword evidence="9 11" id="KW-0456">Lyase</keyword>
<feature type="domain" description="Guanylate cyclase" evidence="16">
    <location>
        <begin position="1335"/>
        <end position="1511"/>
    </location>
</feature>
<dbReference type="CDD" id="cd07302">
    <property type="entry name" value="CHD"/>
    <property type="match status" value="1"/>
</dbReference>
<dbReference type="Proteomes" id="UP001231518">
    <property type="component" value="Chromosome 18"/>
</dbReference>
<evidence type="ECO:0000256" key="6">
    <source>
        <dbReference type="ARBA" id="ARBA00022989"/>
    </source>
</evidence>
<evidence type="ECO:0000256" key="4">
    <source>
        <dbReference type="ARBA" id="ARBA00022692"/>
    </source>
</evidence>
<proteinExistence type="inferred from homology"/>
<evidence type="ECO:0000256" key="11">
    <source>
        <dbReference type="RuleBase" id="RU000405"/>
    </source>
</evidence>
<dbReference type="SUPFAM" id="SSF55073">
    <property type="entry name" value="Nucleotide cyclase"/>
    <property type="match status" value="2"/>
</dbReference>
<dbReference type="Pfam" id="PF07714">
    <property type="entry name" value="PK_Tyr_Ser-Thr"/>
    <property type="match status" value="1"/>
</dbReference>
<dbReference type="InterPro" id="IPR001245">
    <property type="entry name" value="Ser-Thr/Tyr_kinase_cat_dom"/>
</dbReference>
<reference evidence="17" key="1">
    <citation type="submission" date="2023-03" db="EMBL/GenBank/DDBJ databases">
        <title>Chromosome-level genomes of two armyworms, Mythimna separata and Mythimna loreyi, provide insights into the biosynthesis and reception of sex pheromones.</title>
        <authorList>
            <person name="Zhao H."/>
        </authorList>
    </citation>
    <scope>NUCLEOTIDE SEQUENCE</scope>
    <source>
        <strain evidence="17">BeijingLab</strain>
        <tissue evidence="17">Pupa</tissue>
    </source>
</reference>
<feature type="domain" description="Protein kinase" evidence="15">
    <location>
        <begin position="975"/>
        <end position="1264"/>
    </location>
</feature>
<evidence type="ECO:0000256" key="5">
    <source>
        <dbReference type="ARBA" id="ARBA00022741"/>
    </source>
</evidence>
<dbReference type="EC" id="4.6.1.2" evidence="3 12"/>
<dbReference type="SUPFAM" id="SSF53822">
    <property type="entry name" value="Periplasmic binding protein-like I"/>
    <property type="match status" value="2"/>
</dbReference>
<dbReference type="PANTHER" id="PTHR11920">
    <property type="entry name" value="GUANYLYL CYCLASE"/>
    <property type="match status" value="1"/>
</dbReference>
<dbReference type="Pfam" id="PF01094">
    <property type="entry name" value="ANF_receptor"/>
    <property type="match status" value="2"/>
</dbReference>
<evidence type="ECO:0000313" key="18">
    <source>
        <dbReference type="Proteomes" id="UP001231518"/>
    </source>
</evidence>
<evidence type="ECO:0000256" key="3">
    <source>
        <dbReference type="ARBA" id="ARBA00012202"/>
    </source>
</evidence>
<dbReference type="PANTHER" id="PTHR11920:SF274">
    <property type="entry name" value="GUANYLATE CYCLASE"/>
    <property type="match status" value="1"/>
</dbReference>
<dbReference type="CDD" id="cd06352">
    <property type="entry name" value="PBP1_NPR_GC-like"/>
    <property type="match status" value="1"/>
</dbReference>
<evidence type="ECO:0000259" key="15">
    <source>
        <dbReference type="PROSITE" id="PS50011"/>
    </source>
</evidence>
<dbReference type="InterPro" id="IPR028082">
    <property type="entry name" value="Peripla_BP_I"/>
</dbReference>
<keyword evidence="5" id="KW-0547">Nucleotide-binding</keyword>
<protein>
    <recommendedName>
        <fullName evidence="3 12">Guanylate cyclase</fullName>
        <ecNumber evidence="3 12">4.6.1.2</ecNumber>
    </recommendedName>
</protein>
<dbReference type="Gene3D" id="1.10.510.10">
    <property type="entry name" value="Transferase(Phosphotransferase) domain 1"/>
    <property type="match status" value="1"/>
</dbReference>
<dbReference type="GO" id="GO:0004016">
    <property type="term" value="F:adenylate cyclase activity"/>
    <property type="evidence" value="ECO:0007669"/>
    <property type="project" value="TreeGrafter"/>
</dbReference>
<evidence type="ECO:0000256" key="14">
    <source>
        <dbReference type="SAM" id="SignalP"/>
    </source>
</evidence>
<keyword evidence="8" id="KW-0325">Glycoprotein</keyword>
<dbReference type="PROSITE" id="PS50125">
    <property type="entry name" value="GUANYLATE_CYCLASE_2"/>
    <property type="match status" value="1"/>
</dbReference>
<dbReference type="GO" id="GO:0005524">
    <property type="term" value="F:ATP binding"/>
    <property type="evidence" value="ECO:0007669"/>
    <property type="project" value="InterPro"/>
</dbReference>
<dbReference type="FunFam" id="3.30.70.1230:FF:000115">
    <property type="entry name" value="Soluble guanylate cyclase gcy-35"/>
    <property type="match status" value="1"/>
</dbReference>
<dbReference type="GO" id="GO:0005886">
    <property type="term" value="C:plasma membrane"/>
    <property type="evidence" value="ECO:0007669"/>
    <property type="project" value="TreeGrafter"/>
</dbReference>
<dbReference type="PROSITE" id="PS00452">
    <property type="entry name" value="GUANYLATE_CYCLASE_1"/>
    <property type="match status" value="1"/>
</dbReference>
<dbReference type="Gene3D" id="3.40.50.2300">
    <property type="match status" value="4"/>
</dbReference>
<evidence type="ECO:0000256" key="12">
    <source>
        <dbReference type="RuleBase" id="RU003431"/>
    </source>
</evidence>
<name>A0AAD7YKK2_MYTSE</name>
<dbReference type="InterPro" id="IPR001054">
    <property type="entry name" value="A/G_cyclase"/>
</dbReference>
<keyword evidence="6" id="KW-1133">Transmembrane helix</keyword>
<dbReference type="InterPro" id="IPR000719">
    <property type="entry name" value="Prot_kinase_dom"/>
</dbReference>
<gene>
    <name evidence="17" type="ORF">PYW07_005985</name>
</gene>
<dbReference type="InterPro" id="IPR001828">
    <property type="entry name" value="ANF_lig-bd_rcpt"/>
</dbReference>
<dbReference type="FunFam" id="3.40.50.2300:FF:000153">
    <property type="entry name" value="Guanylate cyclase"/>
    <property type="match status" value="1"/>
</dbReference>
<evidence type="ECO:0000256" key="13">
    <source>
        <dbReference type="SAM" id="Coils"/>
    </source>
</evidence>
<accession>A0AAD7YKK2</accession>
<dbReference type="Gene3D" id="3.30.70.1230">
    <property type="entry name" value="Nucleotide cyclase"/>
    <property type="match status" value="2"/>
</dbReference>